<evidence type="ECO:0000313" key="5">
    <source>
        <dbReference type="Proteomes" id="UP000504637"/>
    </source>
</evidence>
<evidence type="ECO:0000256" key="1">
    <source>
        <dbReference type="ARBA" id="ARBA00022723"/>
    </source>
</evidence>
<organism evidence="6">
    <name type="scientific">Dissoconium aciculare CBS 342.82</name>
    <dbReference type="NCBI Taxonomy" id="1314786"/>
    <lineage>
        <taxon>Eukaryota</taxon>
        <taxon>Fungi</taxon>
        <taxon>Dikarya</taxon>
        <taxon>Ascomycota</taxon>
        <taxon>Pezizomycotina</taxon>
        <taxon>Dothideomycetes</taxon>
        <taxon>Dothideomycetidae</taxon>
        <taxon>Mycosphaerellales</taxon>
        <taxon>Dissoconiaceae</taxon>
        <taxon>Dissoconium</taxon>
    </lineage>
</organism>
<feature type="domain" description="3CxxC-type" evidence="4">
    <location>
        <begin position="69"/>
        <end position="171"/>
    </location>
</feature>
<protein>
    <recommendedName>
        <fullName evidence="4">3CxxC-type domain-containing protein</fullName>
    </recommendedName>
</protein>
<evidence type="ECO:0000313" key="6">
    <source>
        <dbReference type="RefSeq" id="XP_033455483.1"/>
    </source>
</evidence>
<gene>
    <name evidence="6" type="ORF">K489DRAFT_374288</name>
</gene>
<accession>A0A6J3LUZ2</accession>
<keyword evidence="1" id="KW-0479">Metal-binding</keyword>
<keyword evidence="5" id="KW-1185">Reference proteome</keyword>
<sequence length="235" mass="26814">MASKWSRSKKPRRAGFAREVLEVSPGQGKRWSVWPRCLDDIQQSLRLGLKYTFEPSRLASGRTDICETLLKGSFKCTNVKCSGRFWTTGGIATNIQRYSARRQFNVTIEHQKCGRCGKFGRPSLNKHAFIKVVSQCLRFWNGLADELPFRAKKFNNKSRHHARLCGGCKKSTCHEGRLVKPEEFDKHDIEFESEDSDGSEDCVDFVDPEDFINVQRNFINAIGTGSKKPMNEQTT</sequence>
<reference evidence="6" key="1">
    <citation type="submission" date="2020-01" db="EMBL/GenBank/DDBJ databases">
        <authorList>
            <consortium name="DOE Joint Genome Institute"/>
            <person name="Haridas S."/>
            <person name="Albert R."/>
            <person name="Binder M."/>
            <person name="Bloem J."/>
            <person name="Labutti K."/>
            <person name="Salamov A."/>
            <person name="Andreopoulos B."/>
            <person name="Baker S.E."/>
            <person name="Barry K."/>
            <person name="Bills G."/>
            <person name="Bluhm B.H."/>
            <person name="Cannon C."/>
            <person name="Castanera R."/>
            <person name="Culley D.E."/>
            <person name="Daum C."/>
            <person name="Ezra D."/>
            <person name="Gonzalez J.B."/>
            <person name="Henrissat B."/>
            <person name="Kuo A."/>
            <person name="Liang C."/>
            <person name="Lipzen A."/>
            <person name="Lutzoni F."/>
            <person name="Magnuson J."/>
            <person name="Mondo S."/>
            <person name="Nolan M."/>
            <person name="Ohm R."/>
            <person name="Pangilinan J."/>
            <person name="Park H.-J."/>
            <person name="Ramirez L."/>
            <person name="Alfaro M."/>
            <person name="Sun H."/>
            <person name="Tritt A."/>
            <person name="Yoshinaga Y."/>
            <person name="Zwiers L.-H."/>
            <person name="Turgeon B.G."/>
            <person name="Goodwin S.B."/>
            <person name="Spatafora J.W."/>
            <person name="Crous P.W."/>
            <person name="Grigoriev I.V."/>
        </authorList>
    </citation>
    <scope>NUCLEOTIDE SEQUENCE</scope>
    <source>
        <strain evidence="6">CBS 342.82</strain>
    </source>
</reference>
<dbReference type="RefSeq" id="XP_033455483.1">
    <property type="nucleotide sequence ID" value="XM_033603511.1"/>
</dbReference>
<keyword evidence="2" id="KW-0863">Zinc-finger</keyword>
<proteinExistence type="predicted"/>
<dbReference type="Pfam" id="PF13695">
    <property type="entry name" value="Zn_ribbon_3CxxC"/>
    <property type="match status" value="1"/>
</dbReference>
<evidence type="ECO:0000256" key="2">
    <source>
        <dbReference type="ARBA" id="ARBA00022771"/>
    </source>
</evidence>
<reference evidence="6" key="2">
    <citation type="submission" date="2020-04" db="EMBL/GenBank/DDBJ databases">
        <authorList>
            <consortium name="NCBI Genome Project"/>
        </authorList>
    </citation>
    <scope>NUCLEOTIDE SEQUENCE</scope>
    <source>
        <strain evidence="6">CBS 342.82</strain>
    </source>
</reference>
<keyword evidence="3" id="KW-0862">Zinc</keyword>
<dbReference type="Proteomes" id="UP000504637">
    <property type="component" value="Unplaced"/>
</dbReference>
<dbReference type="GeneID" id="54361311"/>
<dbReference type="AlphaFoldDB" id="A0A6J3LUZ2"/>
<reference evidence="6" key="3">
    <citation type="submission" date="2025-08" db="UniProtKB">
        <authorList>
            <consortium name="RefSeq"/>
        </authorList>
    </citation>
    <scope>IDENTIFICATION</scope>
    <source>
        <strain evidence="6">CBS 342.82</strain>
    </source>
</reference>
<dbReference type="SMART" id="SM01328">
    <property type="entry name" value="zf-3CxxC"/>
    <property type="match status" value="1"/>
</dbReference>
<name>A0A6J3LUZ2_9PEZI</name>
<evidence type="ECO:0000256" key="3">
    <source>
        <dbReference type="ARBA" id="ARBA00022833"/>
    </source>
</evidence>
<dbReference type="InterPro" id="IPR027377">
    <property type="entry name" value="ZAR1/RTP1-5-like_Znf-3CxxC"/>
</dbReference>
<evidence type="ECO:0000259" key="4">
    <source>
        <dbReference type="SMART" id="SM01328"/>
    </source>
</evidence>
<dbReference type="GO" id="GO:0008270">
    <property type="term" value="F:zinc ion binding"/>
    <property type="evidence" value="ECO:0007669"/>
    <property type="project" value="UniProtKB-KW"/>
</dbReference>